<accession>A0A557ZZV7</accession>
<evidence type="ECO:0000256" key="4">
    <source>
        <dbReference type="ARBA" id="ARBA00023002"/>
    </source>
</evidence>
<keyword evidence="8" id="KW-1185">Reference proteome</keyword>
<keyword evidence="4" id="KW-0560">Oxidoreductase</keyword>
<dbReference type="InterPro" id="IPR036188">
    <property type="entry name" value="FAD/NAD-bd_sf"/>
</dbReference>
<gene>
    <name evidence="7" type="ORF">FNH06_31165</name>
</gene>
<dbReference type="PRINTS" id="PR00411">
    <property type="entry name" value="PNDRDTASEI"/>
</dbReference>
<name>A0A557ZZV7_9PSEU</name>
<dbReference type="Gene3D" id="3.50.50.60">
    <property type="entry name" value="FAD/NAD(P)-binding domain"/>
    <property type="match status" value="2"/>
</dbReference>
<evidence type="ECO:0000256" key="3">
    <source>
        <dbReference type="ARBA" id="ARBA00022827"/>
    </source>
</evidence>
<feature type="domain" description="Reductase C-terminal" evidence="6">
    <location>
        <begin position="326"/>
        <end position="409"/>
    </location>
</feature>
<dbReference type="GO" id="GO:0016651">
    <property type="term" value="F:oxidoreductase activity, acting on NAD(P)H"/>
    <property type="evidence" value="ECO:0007669"/>
    <property type="project" value="TreeGrafter"/>
</dbReference>
<dbReference type="SUPFAM" id="SSF51905">
    <property type="entry name" value="FAD/NAD(P)-binding domain"/>
    <property type="match status" value="2"/>
</dbReference>
<evidence type="ECO:0000259" key="6">
    <source>
        <dbReference type="Pfam" id="PF14759"/>
    </source>
</evidence>
<reference evidence="7 8" key="1">
    <citation type="submission" date="2019-07" db="EMBL/GenBank/DDBJ databases">
        <title>New species of Amycolatopsis and Streptomyces.</title>
        <authorList>
            <person name="Duangmal K."/>
            <person name="Teo W.F.A."/>
            <person name="Lipun K."/>
        </authorList>
    </citation>
    <scope>NUCLEOTIDE SEQUENCE [LARGE SCALE GENOMIC DNA]</scope>
    <source>
        <strain evidence="7 8">JCM 30562</strain>
    </source>
</reference>
<dbReference type="SUPFAM" id="SSF55424">
    <property type="entry name" value="FAD/NAD-linked reductases, dimerisation (C-terminal) domain"/>
    <property type="match status" value="1"/>
</dbReference>
<feature type="domain" description="FAD/NAD(P)-binding" evidence="5">
    <location>
        <begin position="8"/>
        <end position="307"/>
    </location>
</feature>
<dbReference type="InterPro" id="IPR028202">
    <property type="entry name" value="Reductase_C"/>
</dbReference>
<evidence type="ECO:0000259" key="5">
    <source>
        <dbReference type="Pfam" id="PF07992"/>
    </source>
</evidence>
<dbReference type="Proteomes" id="UP000318578">
    <property type="component" value="Unassembled WGS sequence"/>
</dbReference>
<dbReference type="RefSeq" id="WP_144643519.1">
    <property type="nucleotide sequence ID" value="NZ_VJZA01000077.1"/>
</dbReference>
<dbReference type="Pfam" id="PF07992">
    <property type="entry name" value="Pyr_redox_2"/>
    <property type="match status" value="1"/>
</dbReference>
<sequence>MRDERVGRVVVVGAGHGGANAAAFLRQQGFAGEVILLGEEPVVPYHRPPLSKKYVTGDVSAEDIHLKPARFYGDQEIELRLGCRVVGVAAGDKVISFDDGSTLGYDSLILATGAAPRVLDVPGSELEGVERLRTVADAGRLKELVKPGQKLAIVGGGYIGLEVAAACRTKGISVVIVERESRLLPRVAGTGLSEFLTRYHQEHGTEILVSGRVKGFGPNRRGSVGTVLLDDGTELPCDAALVGVGAIPRDELARAAGLSCDGGVVVDERSRTSDRSIYAVGDMTRRPLPGRPGLYRMESIPSAVEQAGQAVAAILARPGPKSEVPWFWSDQFDLKLKTAGLVGEGERVVCRSSADGNRAAFFHLRDEAVVAVEAINASTEFMAGRRFIENGTRVDPGKLADHSIPLREVGTAR</sequence>
<protein>
    <submittedName>
        <fullName evidence="7">Ferredoxin reductase</fullName>
    </submittedName>
</protein>
<organism evidence="7 8">
    <name type="scientific">Amycolatopsis acidiphila</name>
    <dbReference type="NCBI Taxonomy" id="715473"/>
    <lineage>
        <taxon>Bacteria</taxon>
        <taxon>Bacillati</taxon>
        <taxon>Actinomycetota</taxon>
        <taxon>Actinomycetes</taxon>
        <taxon>Pseudonocardiales</taxon>
        <taxon>Pseudonocardiaceae</taxon>
        <taxon>Amycolatopsis</taxon>
    </lineage>
</organism>
<dbReference type="PRINTS" id="PR00368">
    <property type="entry name" value="FADPNR"/>
</dbReference>
<proteinExistence type="predicted"/>
<keyword evidence="2" id="KW-0285">Flavoprotein</keyword>
<dbReference type="Gene3D" id="3.30.390.30">
    <property type="match status" value="1"/>
</dbReference>
<dbReference type="AlphaFoldDB" id="A0A557ZZV7"/>
<dbReference type="InterPro" id="IPR050446">
    <property type="entry name" value="FAD-oxidoreductase/Apoptosis"/>
</dbReference>
<evidence type="ECO:0000256" key="1">
    <source>
        <dbReference type="ARBA" id="ARBA00001974"/>
    </source>
</evidence>
<dbReference type="PANTHER" id="PTHR43557">
    <property type="entry name" value="APOPTOSIS-INDUCING FACTOR 1"/>
    <property type="match status" value="1"/>
</dbReference>
<evidence type="ECO:0000313" key="8">
    <source>
        <dbReference type="Proteomes" id="UP000318578"/>
    </source>
</evidence>
<comment type="cofactor">
    <cofactor evidence="1">
        <name>FAD</name>
        <dbReference type="ChEBI" id="CHEBI:57692"/>
    </cofactor>
</comment>
<dbReference type="PANTHER" id="PTHR43557:SF2">
    <property type="entry name" value="RIESKE DOMAIN-CONTAINING PROTEIN-RELATED"/>
    <property type="match status" value="1"/>
</dbReference>
<dbReference type="GO" id="GO:0005737">
    <property type="term" value="C:cytoplasm"/>
    <property type="evidence" value="ECO:0007669"/>
    <property type="project" value="TreeGrafter"/>
</dbReference>
<dbReference type="Pfam" id="PF14759">
    <property type="entry name" value="Reductase_C"/>
    <property type="match status" value="1"/>
</dbReference>
<dbReference type="InterPro" id="IPR023753">
    <property type="entry name" value="FAD/NAD-binding_dom"/>
</dbReference>
<dbReference type="InterPro" id="IPR016156">
    <property type="entry name" value="FAD/NAD-linked_Rdtase_dimer_sf"/>
</dbReference>
<evidence type="ECO:0000256" key="2">
    <source>
        <dbReference type="ARBA" id="ARBA00022630"/>
    </source>
</evidence>
<evidence type="ECO:0000313" key="7">
    <source>
        <dbReference type="EMBL" id="TVT17549.1"/>
    </source>
</evidence>
<keyword evidence="3" id="KW-0274">FAD</keyword>
<dbReference type="EMBL" id="VJZA01000077">
    <property type="protein sequence ID" value="TVT17549.1"/>
    <property type="molecule type" value="Genomic_DNA"/>
</dbReference>
<dbReference type="OrthoDB" id="4475657at2"/>
<comment type="caution">
    <text evidence="7">The sequence shown here is derived from an EMBL/GenBank/DDBJ whole genome shotgun (WGS) entry which is preliminary data.</text>
</comment>